<comment type="caution">
    <text evidence="1">The sequence shown here is derived from an EMBL/GenBank/DDBJ whole genome shotgun (WGS) entry which is preliminary data.</text>
</comment>
<reference evidence="1 2" key="1">
    <citation type="submission" date="2018-10" db="EMBL/GenBank/DDBJ databases">
        <title>Robbsia sp. DHC34, isolated from soil.</title>
        <authorList>
            <person name="Gao Z.-H."/>
            <person name="Qiu L.-H."/>
        </authorList>
    </citation>
    <scope>NUCLEOTIDE SEQUENCE [LARGE SCALE GENOMIC DNA]</scope>
    <source>
        <strain evidence="1 2">DHC34</strain>
    </source>
</reference>
<dbReference type="Pfam" id="PF22162">
    <property type="entry name" value="PFIN"/>
    <property type="match status" value="1"/>
</dbReference>
<dbReference type="EMBL" id="RBZU01000005">
    <property type="protein sequence ID" value="RKP54901.1"/>
    <property type="molecule type" value="Genomic_DNA"/>
</dbReference>
<evidence type="ECO:0000313" key="1">
    <source>
        <dbReference type="EMBL" id="RKP54901.1"/>
    </source>
</evidence>
<accession>A0A494XWC6</accession>
<sequence length="148" mass="16682">MWTVPLPEHPPFAFVHLKRVFTLPDSRHVVVLVDAKALLACADRDPTDYVLPAPQYWQQGKVKGLREFLEPGQTRIPEMPYVLFSTRRAKGLAGWLGLASEGVVSFRNGQHRARYLTHAGAICFPVEVHETEAEALRKWCGWVGAGRH</sequence>
<evidence type="ECO:0000313" key="2">
    <source>
        <dbReference type="Proteomes" id="UP000270342"/>
    </source>
</evidence>
<keyword evidence="2" id="KW-1185">Reference proteome</keyword>
<protein>
    <submittedName>
        <fullName evidence="1">Uncharacterized protein</fullName>
    </submittedName>
</protein>
<dbReference type="Proteomes" id="UP000270342">
    <property type="component" value="Unassembled WGS sequence"/>
</dbReference>
<dbReference type="OrthoDB" id="7012308at2"/>
<gene>
    <name evidence="1" type="ORF">D7S86_14505</name>
</gene>
<proteinExistence type="predicted"/>
<name>A0A494XWC6_9BURK</name>
<dbReference type="AlphaFoldDB" id="A0A494XWC6"/>
<dbReference type="InterPro" id="IPR054044">
    <property type="entry name" value="PFIN"/>
</dbReference>
<organism evidence="1 2">
    <name type="scientific">Pararobbsia silviterrae</name>
    <dbReference type="NCBI Taxonomy" id="1792498"/>
    <lineage>
        <taxon>Bacteria</taxon>
        <taxon>Pseudomonadati</taxon>
        <taxon>Pseudomonadota</taxon>
        <taxon>Betaproteobacteria</taxon>
        <taxon>Burkholderiales</taxon>
        <taxon>Burkholderiaceae</taxon>
        <taxon>Pararobbsia</taxon>
    </lineage>
</organism>